<name>A0A0V0H180_SOLCH</name>
<evidence type="ECO:0000313" key="1">
    <source>
        <dbReference type="EMBL" id="JAP14100.1"/>
    </source>
</evidence>
<proteinExistence type="predicted"/>
<feature type="non-terminal residue" evidence="1">
    <location>
        <position position="1"/>
    </location>
</feature>
<organism evidence="1">
    <name type="scientific">Solanum chacoense</name>
    <name type="common">Chaco potato</name>
    <dbReference type="NCBI Taxonomy" id="4108"/>
    <lineage>
        <taxon>Eukaryota</taxon>
        <taxon>Viridiplantae</taxon>
        <taxon>Streptophyta</taxon>
        <taxon>Embryophyta</taxon>
        <taxon>Tracheophyta</taxon>
        <taxon>Spermatophyta</taxon>
        <taxon>Magnoliopsida</taxon>
        <taxon>eudicotyledons</taxon>
        <taxon>Gunneridae</taxon>
        <taxon>Pentapetalae</taxon>
        <taxon>asterids</taxon>
        <taxon>lamiids</taxon>
        <taxon>Solanales</taxon>
        <taxon>Solanaceae</taxon>
        <taxon>Solanoideae</taxon>
        <taxon>Solaneae</taxon>
        <taxon>Solanum</taxon>
    </lineage>
</organism>
<dbReference type="EMBL" id="GEDG01027052">
    <property type="protein sequence ID" value="JAP14100.1"/>
    <property type="molecule type" value="Transcribed_RNA"/>
</dbReference>
<reference evidence="1" key="1">
    <citation type="submission" date="2015-12" db="EMBL/GenBank/DDBJ databases">
        <title>Gene expression during late stages of embryo sac development: a critical building block for successful pollen-pistil interactions.</title>
        <authorList>
            <person name="Liu Y."/>
            <person name="Joly V."/>
            <person name="Sabar M."/>
            <person name="Matton D.P."/>
        </authorList>
    </citation>
    <scope>NUCLEOTIDE SEQUENCE</scope>
</reference>
<sequence>VVTTQCNPIVGSAEGRVYADLPLPRGGREANLKDPSRYKHFNCQISKWLMVSSVSIVSVVHLL</sequence>
<accession>A0A0V0H180</accession>
<protein>
    <submittedName>
        <fullName evidence="1">Putative ovule protein</fullName>
    </submittedName>
</protein>
<dbReference type="AlphaFoldDB" id="A0A0V0H180"/>